<evidence type="ECO:0000313" key="4">
    <source>
        <dbReference type="Proteomes" id="UP001175001"/>
    </source>
</evidence>
<feature type="compositionally biased region" description="Acidic residues" evidence="2">
    <location>
        <begin position="473"/>
        <end position="488"/>
    </location>
</feature>
<evidence type="ECO:0000256" key="2">
    <source>
        <dbReference type="SAM" id="MobiDB-lite"/>
    </source>
</evidence>
<feature type="compositionally biased region" description="Low complexity" evidence="2">
    <location>
        <begin position="631"/>
        <end position="642"/>
    </location>
</feature>
<sequence>MQASQMRARLSTRSMTPDDDVFSTPGSSFFGNALLSSSPRNDSTPPTSDFAGSSHNTPGSSRHRTPVKSLDAPWGVSLGAQDLRFESTPPPSSQFPAACDITPTPAPKIRKATPNAVRPPPCCQISIAVARDFINKSNPGLPQLSNTTDERAYEQWATIVRDALMAGKMFKFVDGSHPEHSGTRFHRSGDTKTADLIRLAYIDAAGCPDPPVLHKSLELTAAGLWDRIRAAHTAIPPDNSTAAITSTPPLFSYSLATSSLPSLPPAQPSDHFDSASSKARYLMGKFQSAKLDELGGDVGHFANHLEAIVHRLESLNFPLPSYVLVFKFLDGVECEFGKKVKELSQKYGDALWKGEDGDMGDGQGGGLPFAVVREAIVEEERRLREEKENMEKDEATRLQLERIDEEERREKARKKRKAIEQKPWWSGEDFVEVREEWRGNVAGERMGSEDEDSESSASVADAELERLQKEIQESVESDEADTSKEEEEVSKRPILQAKKTSGEAEGEDGEEQVQKQQAHGILQVKDTDDEESESPLEETHQGLASSAGRKGSITLEQAQNPNERLRVSETPVVRPAVQPHASSKTSSSQATVLAKSPSRVGEVLGDSVRHESSVSESSTAKFGSSTKLLKAGPSSSAPATASIQKPPVSTCPLPRDPDEPYSDRESTAAAVQRARGAKAAAKLIRKQRREEAKAKKDKPKRRETKLLDAAQQHETAAGTIADDTAATSKVRRRKTVAEANEAFDREYSRSSSMRTPCYRCKKTNHVNYCQCPWNPSVAREENTGVLMNVAFTRGPYVDFKVEKKEKETKEKSAVVVGKGEDKEKKKKSKEKREKKKERKRKQREEDEYEVAEVGSPSKTLRRGSLVL</sequence>
<feature type="compositionally biased region" description="Polar residues" evidence="2">
    <location>
        <begin position="580"/>
        <end position="591"/>
    </location>
</feature>
<feature type="compositionally biased region" description="Basic and acidic residues" evidence="2">
    <location>
        <begin position="655"/>
        <end position="666"/>
    </location>
</feature>
<evidence type="ECO:0000256" key="1">
    <source>
        <dbReference type="SAM" id="Coils"/>
    </source>
</evidence>
<gene>
    <name evidence="3" type="ORF">DIS24_g4108</name>
</gene>
<reference evidence="3" key="1">
    <citation type="submission" date="2023-06" db="EMBL/GenBank/DDBJ databases">
        <title>Multi-omics analyses reveal the molecular pathogenesis toolkit of Lasiodiplodia hormozganensis, a cross-kingdom pathogen.</title>
        <authorList>
            <person name="Felix C."/>
            <person name="Meneses R."/>
            <person name="Goncalves M.F.M."/>
            <person name="Tilleman L."/>
            <person name="Duarte A.S."/>
            <person name="Jorrin-Novo J.V."/>
            <person name="Van De Peer Y."/>
            <person name="Deforce D."/>
            <person name="Van Nieuwerburgh F."/>
            <person name="Esteves A.C."/>
            <person name="Alves A."/>
        </authorList>
    </citation>
    <scope>NUCLEOTIDE SEQUENCE</scope>
    <source>
        <strain evidence="3">CBS 339.90</strain>
    </source>
</reference>
<comment type="caution">
    <text evidence="3">The sequence shown here is derived from an EMBL/GenBank/DDBJ whole genome shotgun (WGS) entry which is preliminary data.</text>
</comment>
<evidence type="ECO:0000313" key="3">
    <source>
        <dbReference type="EMBL" id="KAK0659317.1"/>
    </source>
</evidence>
<feature type="compositionally biased region" description="Basic residues" evidence="2">
    <location>
        <begin position="824"/>
        <end position="841"/>
    </location>
</feature>
<name>A0AA40D2E1_9PEZI</name>
<feature type="region of interest" description="Disordered" evidence="2">
    <location>
        <begin position="804"/>
        <end position="867"/>
    </location>
</feature>
<proteinExistence type="predicted"/>
<feature type="region of interest" description="Disordered" evidence="2">
    <location>
        <begin position="1"/>
        <end position="73"/>
    </location>
</feature>
<feature type="compositionally biased region" description="Polar residues" evidence="2">
    <location>
        <begin position="24"/>
        <end position="60"/>
    </location>
</feature>
<accession>A0AA40D2E1</accession>
<feature type="compositionally biased region" description="Low complexity" evidence="2">
    <location>
        <begin position="668"/>
        <end position="682"/>
    </location>
</feature>
<feature type="compositionally biased region" description="Polar residues" evidence="2">
    <location>
        <begin position="1"/>
        <end position="15"/>
    </location>
</feature>
<keyword evidence="4" id="KW-1185">Reference proteome</keyword>
<feature type="compositionally biased region" description="Basic and acidic residues" evidence="2">
    <location>
        <begin position="804"/>
        <end position="823"/>
    </location>
</feature>
<feature type="coiled-coil region" evidence="1">
    <location>
        <begin position="369"/>
        <end position="422"/>
    </location>
</feature>
<dbReference type="AlphaFoldDB" id="A0AA40D2E1"/>
<feature type="compositionally biased region" description="Low complexity" evidence="2">
    <location>
        <begin position="715"/>
        <end position="727"/>
    </location>
</feature>
<dbReference type="EMBL" id="JAUJDW010000014">
    <property type="protein sequence ID" value="KAK0659317.1"/>
    <property type="molecule type" value="Genomic_DNA"/>
</dbReference>
<organism evidence="3 4">
    <name type="scientific">Lasiodiplodia hormozganensis</name>
    <dbReference type="NCBI Taxonomy" id="869390"/>
    <lineage>
        <taxon>Eukaryota</taxon>
        <taxon>Fungi</taxon>
        <taxon>Dikarya</taxon>
        <taxon>Ascomycota</taxon>
        <taxon>Pezizomycotina</taxon>
        <taxon>Dothideomycetes</taxon>
        <taxon>Dothideomycetes incertae sedis</taxon>
        <taxon>Botryosphaeriales</taxon>
        <taxon>Botryosphaeriaceae</taxon>
        <taxon>Lasiodiplodia</taxon>
    </lineage>
</organism>
<feature type="region of interest" description="Disordered" evidence="2">
    <location>
        <begin position="439"/>
        <end position="733"/>
    </location>
</feature>
<feature type="compositionally biased region" description="Basic and acidic residues" evidence="2">
    <location>
        <begin position="463"/>
        <end position="472"/>
    </location>
</feature>
<protein>
    <submittedName>
        <fullName evidence="3">Uncharacterized protein</fullName>
    </submittedName>
</protein>
<feature type="compositionally biased region" description="Acidic residues" evidence="2">
    <location>
        <begin position="527"/>
        <end position="536"/>
    </location>
</feature>
<dbReference type="Proteomes" id="UP001175001">
    <property type="component" value="Unassembled WGS sequence"/>
</dbReference>
<keyword evidence="1" id="KW-0175">Coiled coil</keyword>